<name>A0ABZ0GM01_9GAMM</name>
<keyword evidence="5 10" id="KW-0812">Transmembrane</keyword>
<keyword evidence="4" id="KW-1003">Cell membrane</keyword>
<keyword evidence="12" id="KW-1185">Reference proteome</keyword>
<evidence type="ECO:0000256" key="6">
    <source>
        <dbReference type="ARBA" id="ARBA00022989"/>
    </source>
</evidence>
<feature type="transmembrane region" description="Helical" evidence="10">
    <location>
        <begin position="188"/>
        <end position="214"/>
    </location>
</feature>
<evidence type="ECO:0000256" key="2">
    <source>
        <dbReference type="ARBA" id="ARBA00022448"/>
    </source>
</evidence>
<keyword evidence="6 10" id="KW-1133">Transmembrane helix</keyword>
<feature type="transmembrane region" description="Helical" evidence="10">
    <location>
        <begin position="93"/>
        <end position="114"/>
    </location>
</feature>
<dbReference type="RefSeq" id="WP_348395566.1">
    <property type="nucleotide sequence ID" value="NZ_CP136600.1"/>
</dbReference>
<evidence type="ECO:0000256" key="8">
    <source>
        <dbReference type="ARBA" id="ARBA00023136"/>
    </source>
</evidence>
<dbReference type="EMBL" id="CP136600">
    <property type="protein sequence ID" value="WOH36754.1"/>
    <property type="molecule type" value="Genomic_DNA"/>
</dbReference>
<feature type="transmembrane region" description="Helical" evidence="10">
    <location>
        <begin position="235"/>
        <end position="265"/>
    </location>
</feature>
<dbReference type="PIRSF" id="PIRSF006603">
    <property type="entry name" value="DinF"/>
    <property type="match status" value="1"/>
</dbReference>
<sequence>MHKRLWFAEINKILRLAVPLIIANVAMIGMEVIDTMMAGQASKQDLAGLAIGGNIWLVIEMTLYGIVCAITPRIAKFYGAKNYAEITDETQQGLLLAGMLGIIAMFVMLAIIPFIHLLGATPEVTIIAEGYAEIIAYSLPISGVCWALCGVLEGHGFLRYVVISSLLAVTLNLFLDYVFVFGKFGFPALGGIGCAWTTTIIYWLWGLSAIIYTAKHKQTKLYNIYSKWPGIKLTRWRAILALGLPISLAILAEEGFFSFTALLIAPLGTEPLGAHQITIQVVSLVLMFGLGIGQATSILVAKSIGQSKPRAMHHHMQAGLSMVACFGSLVGILVFVFRADLPNLFTQDPAIAAISMAIMWFAPFYLLFDVLQVWSAQTLRGFEDTKIPMLMQVTSYWLIGFPLGYSLGATDVWGQSYGIYGFWGGFLAGIFLASCLLCTRLYLKATRYISNLIE</sequence>
<feature type="transmembrane region" description="Helical" evidence="10">
    <location>
        <begin position="350"/>
        <end position="368"/>
    </location>
</feature>
<dbReference type="PANTHER" id="PTHR43298:SF2">
    <property type="entry name" value="FMN_FAD EXPORTER YEEO-RELATED"/>
    <property type="match status" value="1"/>
</dbReference>
<dbReference type="Proteomes" id="UP001301442">
    <property type="component" value="Chromosome"/>
</dbReference>
<dbReference type="InterPro" id="IPR050222">
    <property type="entry name" value="MATE_MdtK"/>
</dbReference>
<dbReference type="InterPro" id="IPR002528">
    <property type="entry name" value="MATE_fam"/>
</dbReference>
<keyword evidence="2" id="KW-0813">Transport</keyword>
<feature type="transmembrane region" description="Helical" evidence="10">
    <location>
        <begin position="134"/>
        <end position="153"/>
    </location>
</feature>
<keyword evidence="7" id="KW-0406">Ion transport</keyword>
<evidence type="ECO:0000256" key="1">
    <source>
        <dbReference type="ARBA" id="ARBA00004429"/>
    </source>
</evidence>
<comment type="subcellular location">
    <subcellularLocation>
        <location evidence="1">Cell inner membrane</location>
        <topology evidence="1">Multi-pass membrane protein</topology>
    </subcellularLocation>
</comment>
<evidence type="ECO:0000313" key="12">
    <source>
        <dbReference type="Proteomes" id="UP001301442"/>
    </source>
</evidence>
<evidence type="ECO:0000313" key="11">
    <source>
        <dbReference type="EMBL" id="WOH36754.1"/>
    </source>
</evidence>
<organism evidence="11 12">
    <name type="scientific">Thalassotalea fonticola</name>
    <dbReference type="NCBI Taxonomy" id="3065649"/>
    <lineage>
        <taxon>Bacteria</taxon>
        <taxon>Pseudomonadati</taxon>
        <taxon>Pseudomonadota</taxon>
        <taxon>Gammaproteobacteria</taxon>
        <taxon>Alteromonadales</taxon>
        <taxon>Colwelliaceae</taxon>
        <taxon>Thalassotalea</taxon>
    </lineage>
</organism>
<feature type="transmembrane region" description="Helical" evidence="10">
    <location>
        <begin position="420"/>
        <end position="443"/>
    </location>
</feature>
<feature type="transmembrane region" description="Helical" evidence="10">
    <location>
        <begin position="389"/>
        <end position="408"/>
    </location>
</feature>
<protein>
    <recommendedName>
        <fullName evidence="9">Multidrug-efflux transporter</fullName>
    </recommendedName>
</protein>
<dbReference type="CDD" id="cd13131">
    <property type="entry name" value="MATE_NorM_like"/>
    <property type="match status" value="1"/>
</dbReference>
<keyword evidence="3" id="KW-0050">Antiport</keyword>
<accession>A0ABZ0GM01</accession>
<evidence type="ECO:0000256" key="4">
    <source>
        <dbReference type="ARBA" id="ARBA00022475"/>
    </source>
</evidence>
<proteinExistence type="predicted"/>
<evidence type="ECO:0000256" key="3">
    <source>
        <dbReference type="ARBA" id="ARBA00022449"/>
    </source>
</evidence>
<dbReference type="PANTHER" id="PTHR43298">
    <property type="entry name" value="MULTIDRUG RESISTANCE PROTEIN NORM-RELATED"/>
    <property type="match status" value="1"/>
</dbReference>
<feature type="transmembrane region" description="Helical" evidence="10">
    <location>
        <begin position="53"/>
        <end position="72"/>
    </location>
</feature>
<dbReference type="NCBIfam" id="TIGR00797">
    <property type="entry name" value="matE"/>
    <property type="match status" value="1"/>
</dbReference>
<evidence type="ECO:0000256" key="9">
    <source>
        <dbReference type="ARBA" id="ARBA00031636"/>
    </source>
</evidence>
<reference evidence="11 12" key="1">
    <citation type="submission" date="2023-09" db="EMBL/GenBank/DDBJ databases">
        <authorList>
            <person name="Qi X."/>
        </authorList>
    </citation>
    <scope>NUCLEOTIDE SEQUENCE [LARGE SCALE GENOMIC DNA]</scope>
    <source>
        <strain evidence="11 12">S1-1</strain>
    </source>
</reference>
<dbReference type="Pfam" id="PF01554">
    <property type="entry name" value="MatE"/>
    <property type="match status" value="2"/>
</dbReference>
<evidence type="ECO:0000256" key="7">
    <source>
        <dbReference type="ARBA" id="ARBA00023065"/>
    </source>
</evidence>
<feature type="transmembrane region" description="Helical" evidence="10">
    <location>
        <begin position="320"/>
        <end position="338"/>
    </location>
</feature>
<feature type="transmembrane region" description="Helical" evidence="10">
    <location>
        <begin position="277"/>
        <end position="300"/>
    </location>
</feature>
<gene>
    <name evidence="11" type="ORF">RI844_15455</name>
</gene>
<evidence type="ECO:0000256" key="10">
    <source>
        <dbReference type="SAM" id="Phobius"/>
    </source>
</evidence>
<feature type="transmembrane region" description="Helical" evidence="10">
    <location>
        <begin position="12"/>
        <end position="33"/>
    </location>
</feature>
<evidence type="ECO:0000256" key="5">
    <source>
        <dbReference type="ARBA" id="ARBA00022692"/>
    </source>
</evidence>
<dbReference type="InterPro" id="IPR048279">
    <property type="entry name" value="MdtK-like"/>
</dbReference>
<feature type="transmembrane region" description="Helical" evidence="10">
    <location>
        <begin position="160"/>
        <end position="182"/>
    </location>
</feature>
<keyword evidence="8 10" id="KW-0472">Membrane</keyword>